<feature type="compositionally biased region" description="Basic residues" evidence="1">
    <location>
        <begin position="320"/>
        <end position="330"/>
    </location>
</feature>
<dbReference type="AlphaFoldDB" id="J3LEZ0"/>
<feature type="region of interest" description="Disordered" evidence="1">
    <location>
        <begin position="193"/>
        <end position="223"/>
    </location>
</feature>
<dbReference type="HOGENOM" id="CLU_750968_0_0_1"/>
<sequence length="344" mass="36318">MVGDRVGEVLELRAVGGHGDLGALEPVVQARVAAAGQVGGQPVVVELVHQLGELREHELPDVGNGEAGVVHGHTDGRALEVAAVERLAAVDVDHRVVVDGVDLAFDGLGGGADDLDLGAQPLRRRAERVPVLLRLQQRVHLVHLLGVAHERAAGEDVLHDGGGLDRPRVVLQLVGQVVGVLRLAVHHLAEHGGQHLGEDGQDVGVEHHGGRQRGPHGRAIDDGETLLGVQREEPALDAGELERLGGVHLPAVGGDGLRVGAARDEAGDVGQRHQVTGRGDRPAERQARGHAGVEQLGDRLEDLEPDARVPLKERVDAHQHGRPHRLRRQRVPVGAGAEDSGVQM</sequence>
<evidence type="ECO:0000313" key="3">
    <source>
        <dbReference type="Proteomes" id="UP000006038"/>
    </source>
</evidence>
<name>J3LEZ0_ORYBR</name>
<evidence type="ECO:0000256" key="1">
    <source>
        <dbReference type="SAM" id="MobiDB-lite"/>
    </source>
</evidence>
<feature type="region of interest" description="Disordered" evidence="1">
    <location>
        <begin position="314"/>
        <end position="344"/>
    </location>
</feature>
<dbReference type="Gramene" id="OB02G32070.1">
    <property type="protein sequence ID" value="OB02G32070.1"/>
    <property type="gene ID" value="OB02G32070"/>
</dbReference>
<dbReference type="eggNOG" id="ENOG502R5XU">
    <property type="taxonomic scope" value="Eukaryota"/>
</dbReference>
<protein>
    <submittedName>
        <fullName evidence="2">Uncharacterized protein</fullName>
    </submittedName>
</protein>
<feature type="compositionally biased region" description="Basic and acidic residues" evidence="1">
    <location>
        <begin position="193"/>
        <end position="209"/>
    </location>
</feature>
<organism evidence="2">
    <name type="scientific">Oryza brachyantha</name>
    <name type="common">malo sina</name>
    <dbReference type="NCBI Taxonomy" id="4533"/>
    <lineage>
        <taxon>Eukaryota</taxon>
        <taxon>Viridiplantae</taxon>
        <taxon>Streptophyta</taxon>
        <taxon>Embryophyta</taxon>
        <taxon>Tracheophyta</taxon>
        <taxon>Spermatophyta</taxon>
        <taxon>Magnoliopsida</taxon>
        <taxon>Liliopsida</taxon>
        <taxon>Poales</taxon>
        <taxon>Poaceae</taxon>
        <taxon>BOP clade</taxon>
        <taxon>Oryzoideae</taxon>
        <taxon>Oryzeae</taxon>
        <taxon>Oryzinae</taxon>
        <taxon>Oryza</taxon>
    </lineage>
</organism>
<dbReference type="Proteomes" id="UP000006038">
    <property type="component" value="Unassembled WGS sequence"/>
</dbReference>
<feature type="compositionally biased region" description="Basic and acidic residues" evidence="1">
    <location>
        <begin position="278"/>
        <end position="287"/>
    </location>
</feature>
<accession>J3LEZ0</accession>
<reference evidence="2" key="1">
    <citation type="submission" date="2013-04" db="UniProtKB">
        <authorList>
            <consortium name="EnsemblPlants"/>
        </authorList>
    </citation>
    <scope>IDENTIFICATION</scope>
</reference>
<dbReference type="EnsemblPlants" id="OB02G32070.1">
    <property type="protein sequence ID" value="OB02G32070.1"/>
    <property type="gene ID" value="OB02G32070"/>
</dbReference>
<feature type="region of interest" description="Disordered" evidence="1">
    <location>
        <begin position="264"/>
        <end position="292"/>
    </location>
</feature>
<proteinExistence type="predicted"/>
<evidence type="ECO:0000313" key="2">
    <source>
        <dbReference type="EnsemblPlants" id="OB02G32070.1"/>
    </source>
</evidence>
<keyword evidence="3" id="KW-1185">Reference proteome</keyword>